<dbReference type="GO" id="GO:0016887">
    <property type="term" value="F:ATP hydrolysis activity"/>
    <property type="evidence" value="ECO:0007669"/>
    <property type="project" value="InterPro"/>
</dbReference>
<dbReference type="Gene3D" id="3.40.50.300">
    <property type="entry name" value="P-loop containing nucleotide triphosphate hydrolases"/>
    <property type="match status" value="1"/>
</dbReference>
<evidence type="ECO:0000256" key="2">
    <source>
        <dbReference type="ARBA" id="ARBA00022741"/>
    </source>
</evidence>
<evidence type="ECO:0000259" key="4">
    <source>
        <dbReference type="PROSITE" id="PS50893"/>
    </source>
</evidence>
<keyword evidence="1" id="KW-0813">Transport</keyword>
<accession>A0A484HBT6</accession>
<evidence type="ECO:0000313" key="5">
    <source>
        <dbReference type="EMBL" id="VEN72642.1"/>
    </source>
</evidence>
<name>A0A484HBT6_9BACT</name>
<sequence length="220" mass="24111">MSAYVVSNLARVRGGRNILDIASLEIDRGKMYAVKGPNGAGKTSLLEILAFLDAPDSGRMVYEGVRVNFSSRPLLGRLRKEASLVEQSPIMFTCSVFKNVEFGLKARKVEKSARRRAAARALEMVGMERLAHAPAHRLSGGETQRVALARAMAVMPRVLICDEPTSSVDAKNKAAIMDILRRANEKDGVTVIFATHDHDRSLAAAHHTLTLEYGKITNLR</sequence>
<keyword evidence="2" id="KW-0547">Nucleotide-binding</keyword>
<organism evidence="5">
    <name type="scientific">uncultured Desulfobacteraceae bacterium</name>
    <dbReference type="NCBI Taxonomy" id="218296"/>
    <lineage>
        <taxon>Bacteria</taxon>
        <taxon>Pseudomonadati</taxon>
        <taxon>Thermodesulfobacteriota</taxon>
        <taxon>Desulfobacteria</taxon>
        <taxon>Desulfobacterales</taxon>
        <taxon>Desulfobacteraceae</taxon>
        <taxon>environmental samples</taxon>
    </lineage>
</organism>
<dbReference type="PANTHER" id="PTHR42781:SF4">
    <property type="entry name" value="SPERMIDINE_PUTRESCINE IMPORT ATP-BINDING PROTEIN POTA"/>
    <property type="match status" value="1"/>
</dbReference>
<proteinExistence type="predicted"/>
<dbReference type="PROSITE" id="PS50893">
    <property type="entry name" value="ABC_TRANSPORTER_2"/>
    <property type="match status" value="1"/>
</dbReference>
<gene>
    <name evidence="5" type="ORF">EPICR_10141</name>
</gene>
<dbReference type="GO" id="GO:0005524">
    <property type="term" value="F:ATP binding"/>
    <property type="evidence" value="ECO:0007669"/>
    <property type="project" value="UniProtKB-KW"/>
</dbReference>
<reference evidence="5" key="1">
    <citation type="submission" date="2019-01" db="EMBL/GenBank/DDBJ databases">
        <authorList>
            <consortium name="Genoscope - CEA"/>
            <person name="William W."/>
        </authorList>
    </citation>
    <scope>NUCLEOTIDE SEQUENCE</scope>
    <source>
        <strain evidence="5">CR-1</strain>
    </source>
</reference>
<dbReference type="EMBL" id="CAACVI010000001">
    <property type="protein sequence ID" value="VEN72642.1"/>
    <property type="molecule type" value="Genomic_DNA"/>
</dbReference>
<evidence type="ECO:0000256" key="1">
    <source>
        <dbReference type="ARBA" id="ARBA00022448"/>
    </source>
</evidence>
<dbReference type="InterPro" id="IPR003439">
    <property type="entry name" value="ABC_transporter-like_ATP-bd"/>
</dbReference>
<dbReference type="SMART" id="SM00382">
    <property type="entry name" value="AAA"/>
    <property type="match status" value="1"/>
</dbReference>
<evidence type="ECO:0000256" key="3">
    <source>
        <dbReference type="ARBA" id="ARBA00022840"/>
    </source>
</evidence>
<dbReference type="AlphaFoldDB" id="A0A484HBT6"/>
<dbReference type="InterPro" id="IPR050093">
    <property type="entry name" value="ABC_SmlMolc_Importer"/>
</dbReference>
<dbReference type="InterPro" id="IPR003593">
    <property type="entry name" value="AAA+_ATPase"/>
</dbReference>
<dbReference type="SUPFAM" id="SSF52540">
    <property type="entry name" value="P-loop containing nucleoside triphosphate hydrolases"/>
    <property type="match status" value="1"/>
</dbReference>
<feature type="domain" description="ABC transporter" evidence="4">
    <location>
        <begin position="4"/>
        <end position="219"/>
    </location>
</feature>
<dbReference type="Pfam" id="PF00005">
    <property type="entry name" value="ABC_tran"/>
    <property type="match status" value="1"/>
</dbReference>
<dbReference type="PANTHER" id="PTHR42781">
    <property type="entry name" value="SPERMIDINE/PUTRESCINE IMPORT ATP-BINDING PROTEIN POTA"/>
    <property type="match status" value="1"/>
</dbReference>
<keyword evidence="3" id="KW-0067">ATP-binding</keyword>
<dbReference type="InterPro" id="IPR027417">
    <property type="entry name" value="P-loop_NTPase"/>
</dbReference>
<protein>
    <recommendedName>
        <fullName evidence="4">ABC transporter domain-containing protein</fullName>
    </recommendedName>
</protein>